<feature type="transmembrane region" description="Helical" evidence="7">
    <location>
        <begin position="146"/>
        <end position="169"/>
    </location>
</feature>
<proteinExistence type="predicted"/>
<dbReference type="PANTHER" id="PTHR30213:SF1">
    <property type="entry name" value="INNER MEMBRANE PROTEIN YHJD"/>
    <property type="match status" value="1"/>
</dbReference>
<evidence type="ECO:0000256" key="7">
    <source>
        <dbReference type="SAM" id="Phobius"/>
    </source>
</evidence>
<feature type="region of interest" description="Disordered" evidence="6">
    <location>
        <begin position="277"/>
        <end position="306"/>
    </location>
</feature>
<dbReference type="Proteomes" id="UP000280935">
    <property type="component" value="Unassembled WGS sequence"/>
</dbReference>
<keyword evidence="3 7" id="KW-0812">Transmembrane</keyword>
<sequence>MKALLEKPAVKRLLASWQRFTERQGPQHAAAITYFSVLTIIPVLMLFGAVTGFTLTVVRPDWLEVVRSTINEVLGGSQISQSVVATLDRALESWRGLGITALLTASYTGSGWIGNLRVGFCEMLRPEDADSQLQKQGFLKSLIRNLAVFFGLLLCMVVVLAITILGMAFAEQLGVLGGIARILLTVGVSWIMFAFLFLTLPEEKLPVRHWATGALGGAVLVTTLEHFAGLIIGAFSGNPTAAVFGNVIIIMLLLNLVAMIMLVTSSWTGVRQAWEGGEPLTASTDDTPDGSEPSSEEETVHTWAEKRRRERVAARRDLDELRSDNFDPLDVPTPDPNRSVPEDVAARGVKVGMGVGYGVGAATGLGLGAVLTAVVAWLRRR</sequence>
<dbReference type="PANTHER" id="PTHR30213">
    <property type="entry name" value="INNER MEMBRANE PROTEIN YHJD"/>
    <property type="match status" value="1"/>
</dbReference>
<feature type="transmembrane region" description="Helical" evidence="7">
    <location>
        <begin position="175"/>
        <end position="198"/>
    </location>
</feature>
<dbReference type="OrthoDB" id="4127374at2"/>
<keyword evidence="2" id="KW-1003">Cell membrane</keyword>
<evidence type="ECO:0000256" key="1">
    <source>
        <dbReference type="ARBA" id="ARBA00004651"/>
    </source>
</evidence>
<feature type="compositionally biased region" description="Acidic residues" evidence="6">
    <location>
        <begin position="286"/>
        <end position="297"/>
    </location>
</feature>
<comment type="subcellular location">
    <subcellularLocation>
        <location evidence="1">Cell membrane</location>
        <topology evidence="1">Multi-pass membrane protein</topology>
    </subcellularLocation>
</comment>
<feature type="transmembrane region" description="Helical" evidence="7">
    <location>
        <begin position="32"/>
        <end position="58"/>
    </location>
</feature>
<keyword evidence="4 7" id="KW-1133">Transmembrane helix</keyword>
<accession>A0A3P1WX65</accession>
<evidence type="ECO:0000256" key="2">
    <source>
        <dbReference type="ARBA" id="ARBA00022475"/>
    </source>
</evidence>
<name>A0A3P1WX65_9ACTN</name>
<dbReference type="Pfam" id="PF03631">
    <property type="entry name" value="Virul_fac_BrkB"/>
    <property type="match status" value="1"/>
</dbReference>
<comment type="caution">
    <text evidence="8">The sequence shown here is derived from an EMBL/GenBank/DDBJ whole genome shotgun (WGS) entry which is preliminary data.</text>
</comment>
<evidence type="ECO:0000256" key="6">
    <source>
        <dbReference type="SAM" id="MobiDB-lite"/>
    </source>
</evidence>
<feature type="region of interest" description="Disordered" evidence="6">
    <location>
        <begin position="323"/>
        <end position="342"/>
    </location>
</feature>
<feature type="transmembrane region" description="Helical" evidence="7">
    <location>
        <begin position="355"/>
        <end position="378"/>
    </location>
</feature>
<evidence type="ECO:0000256" key="5">
    <source>
        <dbReference type="ARBA" id="ARBA00023136"/>
    </source>
</evidence>
<feature type="transmembrane region" description="Helical" evidence="7">
    <location>
        <begin position="210"/>
        <end position="235"/>
    </location>
</feature>
<dbReference type="InterPro" id="IPR017039">
    <property type="entry name" value="Virul_fac_BrkB"/>
</dbReference>
<evidence type="ECO:0000256" key="4">
    <source>
        <dbReference type="ARBA" id="ARBA00022989"/>
    </source>
</evidence>
<feature type="transmembrane region" description="Helical" evidence="7">
    <location>
        <begin position="241"/>
        <end position="263"/>
    </location>
</feature>
<reference evidence="8 9" key="1">
    <citation type="submission" date="2018-11" db="EMBL/GenBank/DDBJ databases">
        <title>Genomes From Bacteria Associated with the Canine Oral Cavity: a Test Case for Automated Genome-Based Taxonomic Assignment.</title>
        <authorList>
            <person name="Coil D.A."/>
            <person name="Jospin G."/>
            <person name="Darling A.E."/>
            <person name="Wallis C."/>
            <person name="Davis I.J."/>
            <person name="Harris S."/>
            <person name="Eisen J.A."/>
            <person name="Holcombe L.J."/>
            <person name="O'Flynn C."/>
        </authorList>
    </citation>
    <scope>NUCLEOTIDE SEQUENCE [LARGE SCALE GENOMIC DNA]</scope>
    <source>
        <strain evidence="8 9">OH2822_COT-296</strain>
    </source>
</reference>
<evidence type="ECO:0000313" key="9">
    <source>
        <dbReference type="Proteomes" id="UP000280935"/>
    </source>
</evidence>
<evidence type="ECO:0000256" key="3">
    <source>
        <dbReference type="ARBA" id="ARBA00022692"/>
    </source>
</evidence>
<protein>
    <submittedName>
        <fullName evidence="8">YihY/virulence factor BrkB family protein</fullName>
    </submittedName>
</protein>
<dbReference type="EMBL" id="RQYT01000002">
    <property type="protein sequence ID" value="RRD51149.1"/>
    <property type="molecule type" value="Genomic_DNA"/>
</dbReference>
<evidence type="ECO:0000313" key="8">
    <source>
        <dbReference type="EMBL" id="RRD51149.1"/>
    </source>
</evidence>
<gene>
    <name evidence="8" type="ORF">EII35_01760</name>
</gene>
<dbReference type="GO" id="GO:0005886">
    <property type="term" value="C:plasma membrane"/>
    <property type="evidence" value="ECO:0007669"/>
    <property type="project" value="UniProtKB-SubCell"/>
</dbReference>
<organism evidence="8 9">
    <name type="scientific">Arachnia propionica</name>
    <dbReference type="NCBI Taxonomy" id="1750"/>
    <lineage>
        <taxon>Bacteria</taxon>
        <taxon>Bacillati</taxon>
        <taxon>Actinomycetota</taxon>
        <taxon>Actinomycetes</taxon>
        <taxon>Propionibacteriales</taxon>
        <taxon>Propionibacteriaceae</taxon>
        <taxon>Arachnia</taxon>
    </lineage>
</organism>
<dbReference type="RefSeq" id="WP_125226741.1">
    <property type="nucleotide sequence ID" value="NZ_RQYT01000002.1"/>
</dbReference>
<keyword evidence="5 7" id="KW-0472">Membrane</keyword>
<dbReference type="AlphaFoldDB" id="A0A3P1WX65"/>